<evidence type="ECO:0000313" key="2">
    <source>
        <dbReference type="EnsemblPlants" id="OB06G22350.1"/>
    </source>
</evidence>
<dbReference type="Gramene" id="OB06G22350.1">
    <property type="protein sequence ID" value="OB06G22350.1"/>
    <property type="gene ID" value="OB06G22350"/>
</dbReference>
<name>J3MDZ1_ORYBR</name>
<dbReference type="HOGENOM" id="CLU_1962996_0_0_1"/>
<protein>
    <submittedName>
        <fullName evidence="2">Uncharacterized protein</fullName>
    </submittedName>
</protein>
<reference evidence="2" key="1">
    <citation type="journal article" date="2013" name="Nat. Commun.">
        <title>Whole-genome sequencing of Oryza brachyantha reveals mechanisms underlying Oryza genome evolution.</title>
        <authorList>
            <person name="Chen J."/>
            <person name="Huang Q."/>
            <person name="Gao D."/>
            <person name="Wang J."/>
            <person name="Lang Y."/>
            <person name="Liu T."/>
            <person name="Li B."/>
            <person name="Bai Z."/>
            <person name="Luis Goicoechea J."/>
            <person name="Liang C."/>
            <person name="Chen C."/>
            <person name="Zhang W."/>
            <person name="Sun S."/>
            <person name="Liao Y."/>
            <person name="Zhang X."/>
            <person name="Yang L."/>
            <person name="Song C."/>
            <person name="Wang M."/>
            <person name="Shi J."/>
            <person name="Liu G."/>
            <person name="Liu J."/>
            <person name="Zhou H."/>
            <person name="Zhou W."/>
            <person name="Yu Q."/>
            <person name="An N."/>
            <person name="Chen Y."/>
            <person name="Cai Q."/>
            <person name="Wang B."/>
            <person name="Liu B."/>
            <person name="Min J."/>
            <person name="Huang Y."/>
            <person name="Wu H."/>
            <person name="Li Z."/>
            <person name="Zhang Y."/>
            <person name="Yin Y."/>
            <person name="Song W."/>
            <person name="Jiang J."/>
            <person name="Jackson S.A."/>
            <person name="Wing R.A."/>
            <person name="Wang J."/>
            <person name="Chen M."/>
        </authorList>
    </citation>
    <scope>NUCLEOTIDE SEQUENCE [LARGE SCALE GENOMIC DNA]</scope>
    <source>
        <strain evidence="2">cv. IRGC 101232</strain>
    </source>
</reference>
<feature type="coiled-coil region" evidence="1">
    <location>
        <begin position="24"/>
        <end position="58"/>
    </location>
</feature>
<dbReference type="Proteomes" id="UP000006038">
    <property type="component" value="Chromosome 6"/>
</dbReference>
<accession>J3MDZ1</accession>
<reference evidence="2" key="2">
    <citation type="submission" date="2013-04" db="UniProtKB">
        <authorList>
            <consortium name="EnsemblPlants"/>
        </authorList>
    </citation>
    <scope>IDENTIFICATION</scope>
</reference>
<dbReference type="SUPFAM" id="SSF90257">
    <property type="entry name" value="Myosin rod fragments"/>
    <property type="match status" value="1"/>
</dbReference>
<sequence length="128" mass="15139">MSLIVLSTDVLTHLFNDNKINGTRKREESQRSRMRKYRSQLEQEVKKLKRQLEEEIDLHVGLVDAVTQNAAPEVFCEDSTYDCIYIKYLHMPICRIGFAHSKVHIRNLHSNLIRILISWIYLHFSLNN</sequence>
<dbReference type="AlphaFoldDB" id="J3MDZ1"/>
<keyword evidence="1" id="KW-0175">Coiled coil</keyword>
<proteinExistence type="predicted"/>
<evidence type="ECO:0000313" key="3">
    <source>
        <dbReference type="Proteomes" id="UP000006038"/>
    </source>
</evidence>
<keyword evidence="3" id="KW-1185">Reference proteome</keyword>
<evidence type="ECO:0000256" key="1">
    <source>
        <dbReference type="SAM" id="Coils"/>
    </source>
</evidence>
<dbReference type="EnsemblPlants" id="OB06G22350.1">
    <property type="protein sequence ID" value="OB06G22350.1"/>
    <property type="gene ID" value="OB06G22350"/>
</dbReference>
<organism evidence="2">
    <name type="scientific">Oryza brachyantha</name>
    <name type="common">malo sina</name>
    <dbReference type="NCBI Taxonomy" id="4533"/>
    <lineage>
        <taxon>Eukaryota</taxon>
        <taxon>Viridiplantae</taxon>
        <taxon>Streptophyta</taxon>
        <taxon>Embryophyta</taxon>
        <taxon>Tracheophyta</taxon>
        <taxon>Spermatophyta</taxon>
        <taxon>Magnoliopsida</taxon>
        <taxon>Liliopsida</taxon>
        <taxon>Poales</taxon>
        <taxon>Poaceae</taxon>
        <taxon>BOP clade</taxon>
        <taxon>Oryzoideae</taxon>
        <taxon>Oryzeae</taxon>
        <taxon>Oryzinae</taxon>
        <taxon>Oryza</taxon>
    </lineage>
</organism>